<dbReference type="KEGG" id="ptm:GSPATT00037985001"/>
<evidence type="ECO:0000256" key="1">
    <source>
        <dbReference type="SAM" id="MobiDB-lite"/>
    </source>
</evidence>
<dbReference type="OMA" id="MSFECQV"/>
<gene>
    <name evidence="2" type="ORF">GSPATT00037985001</name>
</gene>
<organism evidence="2 3">
    <name type="scientific">Paramecium tetraurelia</name>
    <dbReference type="NCBI Taxonomy" id="5888"/>
    <lineage>
        <taxon>Eukaryota</taxon>
        <taxon>Sar</taxon>
        <taxon>Alveolata</taxon>
        <taxon>Ciliophora</taxon>
        <taxon>Intramacronucleata</taxon>
        <taxon>Oligohymenophorea</taxon>
        <taxon>Peniculida</taxon>
        <taxon>Parameciidae</taxon>
        <taxon>Paramecium</taxon>
    </lineage>
</organism>
<dbReference type="OrthoDB" id="312152at2759"/>
<dbReference type="EMBL" id="CT868069">
    <property type="protein sequence ID" value="CAK69546.1"/>
    <property type="molecule type" value="Genomic_DNA"/>
</dbReference>
<keyword evidence="3" id="KW-1185">Reference proteome</keyword>
<accession>A0CFH9</accession>
<proteinExistence type="predicted"/>
<name>A0CFH9_PARTE</name>
<reference evidence="2 3" key="1">
    <citation type="journal article" date="2006" name="Nature">
        <title>Global trends of whole-genome duplications revealed by the ciliate Paramecium tetraurelia.</title>
        <authorList>
            <consortium name="Genoscope"/>
            <person name="Aury J.-M."/>
            <person name="Jaillon O."/>
            <person name="Duret L."/>
            <person name="Noel B."/>
            <person name="Jubin C."/>
            <person name="Porcel B.M."/>
            <person name="Segurens B."/>
            <person name="Daubin V."/>
            <person name="Anthouard V."/>
            <person name="Aiach N."/>
            <person name="Arnaiz O."/>
            <person name="Billaut A."/>
            <person name="Beisson J."/>
            <person name="Blanc I."/>
            <person name="Bouhouche K."/>
            <person name="Camara F."/>
            <person name="Duharcourt S."/>
            <person name="Guigo R."/>
            <person name="Gogendeau D."/>
            <person name="Katinka M."/>
            <person name="Keller A.-M."/>
            <person name="Kissmehl R."/>
            <person name="Klotz C."/>
            <person name="Koll F."/>
            <person name="Le Moue A."/>
            <person name="Lepere C."/>
            <person name="Malinsky S."/>
            <person name="Nowacki M."/>
            <person name="Nowak J.K."/>
            <person name="Plattner H."/>
            <person name="Poulain J."/>
            <person name="Ruiz F."/>
            <person name="Serrano V."/>
            <person name="Zagulski M."/>
            <person name="Dessen P."/>
            <person name="Betermier M."/>
            <person name="Weissenbach J."/>
            <person name="Scarpelli C."/>
            <person name="Schachter V."/>
            <person name="Sperling L."/>
            <person name="Meyer E."/>
            <person name="Cohen J."/>
            <person name="Wincker P."/>
        </authorList>
    </citation>
    <scope>NUCLEOTIDE SEQUENCE [LARGE SCALE GENOMIC DNA]</scope>
    <source>
        <strain evidence="2 3">Stock d4-2</strain>
    </source>
</reference>
<feature type="region of interest" description="Disordered" evidence="1">
    <location>
        <begin position="89"/>
        <end position="108"/>
    </location>
</feature>
<dbReference type="InParanoid" id="A0CFH9"/>
<dbReference type="RefSeq" id="XP_001436943.1">
    <property type="nucleotide sequence ID" value="XM_001436906.1"/>
</dbReference>
<protein>
    <submittedName>
        <fullName evidence="2">Uncharacterized protein</fullName>
    </submittedName>
</protein>
<dbReference type="Proteomes" id="UP000000600">
    <property type="component" value="Unassembled WGS sequence"/>
</dbReference>
<evidence type="ECO:0000313" key="2">
    <source>
        <dbReference type="EMBL" id="CAK69546.1"/>
    </source>
</evidence>
<sequence>MQNLLNLNYVGSNNKREKVKRCIMTKIKRSSSNDLKLILYPLTSKTANILSFRQKFNSRRRSTSISYFTHDQELNRQQKCIQIQIDNKEQQQPNEGDGNSKPSSNNIITNKQWDDLNNIYERRKNDVNFRQFIQHFQQDALQLEALYYQLSFLEFHLSAPLQLPPILCYFLYTLIMYRDDKRKLFNQFSDTYFGDDYYKKLRKFQGRYFKQKLQNQCISQISFYNEPEEESILHELMFFYYLDNLIPNLDLDYSMLLDDFLSYFSLSNIKKNFIELSMRDDNILRKNNIAFGNIRFVFKKKDGLFIDFKQPIGRFENIQFLDYVQFQADFTQQVSSAEPIKYFNSYRSEPHSERTMILFLLADIYLNQSIFQHLKLDLIDSQQINNIINLSQIYLEITSEKRVCKNCLGMFQQIPIEFICQKFQETFGLGVDTRFQFIITQQYLLDPKISTEKERYQRIWVRTTQKKFNSQYKFLKDQKKNSEDFQKENQQEIPLQLIIEQNDQNDENDCELVQKQDLPQQDSKQSHQQEDLIKQEYLICYEEQEPTGLISVLFLKERYCKSQVCNFKTKIPDIKLTNTFFINNESQFSDTISQNSFNQDENSQSSKQIKYQKQQNRLLDQLQKKQYTLIHHMNFKHNNPEEQNLQKTKKPYTIYEDLLLEIQSEFYSYLIRKFTSDFQMFDTELFELDKILQLYWEIGLLKGQQNGLMNILKEKLMLNSILDCGQFNLKLFIQDYQFISECRTTQITNEMKSNQQSSKTSANFYILKFYGLNESGEFKRIALSIQGQSCYQLIQQFDEQLQEEIKKFKRLIIIILSINQINNQCTETIYNHILNLQHPKFELKHYFFEQNTRDQTQKERHKSTSISEQQLILLEKDFFLHRYALQDQNCFQPFKELSEKFDQELMSFECQVHTWNVNS</sequence>
<dbReference type="GeneID" id="5022728"/>
<dbReference type="AlphaFoldDB" id="A0CFH9"/>
<dbReference type="HOGENOM" id="CLU_317237_0_0_1"/>
<evidence type="ECO:0000313" key="3">
    <source>
        <dbReference type="Proteomes" id="UP000000600"/>
    </source>
</evidence>